<dbReference type="Proteomes" id="UP000702209">
    <property type="component" value="Unassembled WGS sequence"/>
</dbReference>
<dbReference type="EMBL" id="JADLQX010000006">
    <property type="protein sequence ID" value="MBF6297937.1"/>
    <property type="molecule type" value="Genomic_DNA"/>
</dbReference>
<evidence type="ECO:0000313" key="3">
    <source>
        <dbReference type="Proteomes" id="UP000702209"/>
    </source>
</evidence>
<dbReference type="RefSeq" id="WP_195129254.1">
    <property type="nucleotide sequence ID" value="NZ_JADLQX010000006.1"/>
</dbReference>
<keyword evidence="1" id="KW-0732">Signal</keyword>
<evidence type="ECO:0000256" key="1">
    <source>
        <dbReference type="SAM" id="SignalP"/>
    </source>
</evidence>
<accession>A0ABS0CMX2</accession>
<evidence type="ECO:0000313" key="2">
    <source>
        <dbReference type="EMBL" id="MBF6297937.1"/>
    </source>
</evidence>
<feature type="signal peptide" evidence="1">
    <location>
        <begin position="1"/>
        <end position="24"/>
    </location>
</feature>
<organism evidence="2 3">
    <name type="scientific">Nocardia amamiensis</name>
    <dbReference type="NCBI Taxonomy" id="404578"/>
    <lineage>
        <taxon>Bacteria</taxon>
        <taxon>Bacillati</taxon>
        <taxon>Actinomycetota</taxon>
        <taxon>Actinomycetes</taxon>
        <taxon>Mycobacteriales</taxon>
        <taxon>Nocardiaceae</taxon>
        <taxon>Nocardia</taxon>
    </lineage>
</organism>
<proteinExistence type="predicted"/>
<sequence>MKTRTLLGAVVAAAAVSMAGNAVAAAAPTQIANQDPADYLVGDTVYFAYASSNCAIRPNGDVGCDIPFGTNLYGFTIYDLSIDLPFLPAHPTFGLVGAHGRAGSRPIAGTINYAGASCTGGGRGALTCTSKGHSFSFGWSGTQIS</sequence>
<name>A0ABS0CMX2_9NOCA</name>
<gene>
    <name evidence="2" type="ORF">IU459_10300</name>
</gene>
<comment type="caution">
    <text evidence="2">The sequence shown here is derived from an EMBL/GenBank/DDBJ whole genome shotgun (WGS) entry which is preliminary data.</text>
</comment>
<feature type="chain" id="PRO_5045755070" description="Secreted protein" evidence="1">
    <location>
        <begin position="25"/>
        <end position="145"/>
    </location>
</feature>
<reference evidence="2 3" key="1">
    <citation type="submission" date="2020-10" db="EMBL/GenBank/DDBJ databases">
        <title>Identification of Nocardia species via Next-generation sequencing and recognition of intraspecies genetic diversity.</title>
        <authorList>
            <person name="Li P."/>
            <person name="Li P."/>
            <person name="Lu B."/>
        </authorList>
    </citation>
    <scope>NUCLEOTIDE SEQUENCE [LARGE SCALE GENOMIC DNA]</scope>
    <source>
        <strain evidence="2 3">BJ06-0157</strain>
    </source>
</reference>
<keyword evidence="3" id="KW-1185">Reference proteome</keyword>
<evidence type="ECO:0008006" key="4">
    <source>
        <dbReference type="Google" id="ProtNLM"/>
    </source>
</evidence>
<protein>
    <recommendedName>
        <fullName evidence="4">Secreted protein</fullName>
    </recommendedName>
</protein>